<feature type="domain" description="Integrase core" evidence="2">
    <location>
        <begin position="237"/>
        <end position="420"/>
    </location>
</feature>
<dbReference type="EMBL" id="RWJN01000584">
    <property type="protein sequence ID" value="TCD60521.1"/>
    <property type="molecule type" value="Genomic_DNA"/>
</dbReference>
<dbReference type="STRING" id="92696.A0A4R0R131"/>
<evidence type="ECO:0000313" key="4">
    <source>
        <dbReference type="Proteomes" id="UP000292702"/>
    </source>
</evidence>
<accession>A0A4R0R131</accession>
<dbReference type="GO" id="GO:0003676">
    <property type="term" value="F:nucleic acid binding"/>
    <property type="evidence" value="ECO:0007669"/>
    <property type="project" value="InterPro"/>
</dbReference>
<organism evidence="3 4">
    <name type="scientific">Steccherinum ochraceum</name>
    <dbReference type="NCBI Taxonomy" id="92696"/>
    <lineage>
        <taxon>Eukaryota</taxon>
        <taxon>Fungi</taxon>
        <taxon>Dikarya</taxon>
        <taxon>Basidiomycota</taxon>
        <taxon>Agaricomycotina</taxon>
        <taxon>Agaricomycetes</taxon>
        <taxon>Polyporales</taxon>
        <taxon>Steccherinaceae</taxon>
        <taxon>Steccherinum</taxon>
    </lineage>
</organism>
<dbReference type="InterPro" id="IPR036397">
    <property type="entry name" value="RNaseH_sf"/>
</dbReference>
<proteinExistence type="predicted"/>
<evidence type="ECO:0000313" key="3">
    <source>
        <dbReference type="EMBL" id="TCD60521.1"/>
    </source>
</evidence>
<protein>
    <recommendedName>
        <fullName evidence="2">Integrase core domain-containing protein</fullName>
    </recommendedName>
</protein>
<dbReference type="InterPro" id="IPR012337">
    <property type="entry name" value="RNaseH-like_sf"/>
</dbReference>
<comment type="caution">
    <text evidence="3">The sequence shown here is derived from an EMBL/GenBank/DDBJ whole genome shotgun (WGS) entry which is preliminary data.</text>
</comment>
<sequence length="496" mass="55515">MSLQNPAETLQYFRLTHADIERQVQRALRVHVGDQMRLREVRERVIGYVAAAEQHSDAFSPAELSTVRQNATSMIADLDEATHISSDPPDAPAQSVVRIIRTGRRGRPRKDFERDFLEQALLLRGPVGIAGSLDGEACSRTVRRRAVEKGLSEPGQPVHTTQTEADGTVTHTYTSTAAPVSTLSDDDLDREVSKIIQIFPTVGRSMIWGSLKSKGHNPFLVLAVDPSNVGVIRLRAGANSLWHHDGQHGLIHFKIVMHCFIDGKSRLIVGFAVNNNNRAASVLDLFSEATSRYGFPSRCRGDHGTENVDVARKMDEVRGLGRGSYIWGRSVHNTRIERLWYDVTAKFGRKWKEFFRDLEANHGLNPTIPAHIWLLHHLFLLSIQQDADDFVLAWNSHKIQMRGERTQSPKEMFFFSLLQDGSRGIHLANAPVPIDEPLAPGEVEEYGVDWEAIDDANIMAHHREHNPQDNPNAHDPTWSEPASRPAMLSEPPLGAL</sequence>
<dbReference type="SUPFAM" id="SSF53098">
    <property type="entry name" value="Ribonuclease H-like"/>
    <property type="match status" value="1"/>
</dbReference>
<dbReference type="InterPro" id="IPR058913">
    <property type="entry name" value="Integrase_dom_put"/>
</dbReference>
<feature type="region of interest" description="Disordered" evidence="1">
    <location>
        <begin position="463"/>
        <end position="496"/>
    </location>
</feature>
<dbReference type="AlphaFoldDB" id="A0A4R0R131"/>
<dbReference type="Proteomes" id="UP000292702">
    <property type="component" value="Unassembled WGS sequence"/>
</dbReference>
<dbReference type="PANTHER" id="PTHR46791">
    <property type="entry name" value="EXPRESSED PROTEIN"/>
    <property type="match status" value="1"/>
</dbReference>
<gene>
    <name evidence="3" type="ORF">EIP91_009938</name>
</gene>
<dbReference type="Pfam" id="PF24764">
    <property type="entry name" value="rva_4"/>
    <property type="match status" value="1"/>
</dbReference>
<evidence type="ECO:0000259" key="2">
    <source>
        <dbReference type="Pfam" id="PF24764"/>
    </source>
</evidence>
<dbReference type="OrthoDB" id="3353107at2759"/>
<name>A0A4R0R131_9APHY</name>
<evidence type="ECO:0000256" key="1">
    <source>
        <dbReference type="SAM" id="MobiDB-lite"/>
    </source>
</evidence>
<keyword evidence="4" id="KW-1185">Reference proteome</keyword>
<dbReference type="PANTHER" id="PTHR46791:SF5">
    <property type="entry name" value="CLR5 DOMAIN-CONTAINING PROTEIN-RELATED"/>
    <property type="match status" value="1"/>
</dbReference>
<dbReference type="Gene3D" id="3.30.420.10">
    <property type="entry name" value="Ribonuclease H-like superfamily/Ribonuclease H"/>
    <property type="match status" value="1"/>
</dbReference>
<reference evidence="3 4" key="1">
    <citation type="submission" date="2018-11" db="EMBL/GenBank/DDBJ databases">
        <title>Genome assembly of Steccherinum ochraceum LE-BIN_3174, the white-rot fungus of the Steccherinaceae family (The Residual Polyporoid clade, Polyporales, Basidiomycota).</title>
        <authorList>
            <person name="Fedorova T.V."/>
            <person name="Glazunova O.A."/>
            <person name="Landesman E.O."/>
            <person name="Moiseenko K.V."/>
            <person name="Psurtseva N.V."/>
            <person name="Savinova O.S."/>
            <person name="Shakhova N.V."/>
            <person name="Tyazhelova T.V."/>
            <person name="Vasina D.V."/>
        </authorList>
    </citation>
    <scope>NUCLEOTIDE SEQUENCE [LARGE SCALE GENOMIC DNA]</scope>
    <source>
        <strain evidence="3 4">LE-BIN_3174</strain>
    </source>
</reference>